<dbReference type="InterPro" id="IPR022764">
    <property type="entry name" value="Peptidase_S54_rhomboid_dom"/>
</dbReference>
<dbReference type="SUPFAM" id="SSF51445">
    <property type="entry name" value="(Trans)glycosidases"/>
    <property type="match status" value="1"/>
</dbReference>
<keyword evidence="4" id="KW-1133">Transmembrane helix</keyword>
<organism evidence="7 8">
    <name type="scientific">Coptis chinensis</name>
    <dbReference type="NCBI Taxonomy" id="261450"/>
    <lineage>
        <taxon>Eukaryota</taxon>
        <taxon>Viridiplantae</taxon>
        <taxon>Streptophyta</taxon>
        <taxon>Embryophyta</taxon>
        <taxon>Tracheophyta</taxon>
        <taxon>Spermatophyta</taxon>
        <taxon>Magnoliopsida</taxon>
        <taxon>Ranunculales</taxon>
        <taxon>Ranunculaceae</taxon>
        <taxon>Coptidoideae</taxon>
        <taxon>Coptis</taxon>
    </lineage>
</organism>
<reference evidence="7 8" key="1">
    <citation type="submission" date="2020-10" db="EMBL/GenBank/DDBJ databases">
        <title>The Coptis chinensis genome and diversification of protoberbering-type alkaloids.</title>
        <authorList>
            <person name="Wang B."/>
            <person name="Shu S."/>
            <person name="Song C."/>
            <person name="Liu Y."/>
        </authorList>
    </citation>
    <scope>NUCLEOTIDE SEQUENCE [LARGE SCALE GENOMIC DNA]</scope>
    <source>
        <strain evidence="7">HL-2020</strain>
        <tissue evidence="7">Leaf</tissue>
    </source>
</reference>
<dbReference type="Pfam" id="PF01694">
    <property type="entry name" value="Rhomboid"/>
    <property type="match status" value="1"/>
</dbReference>
<dbReference type="InterPro" id="IPR035952">
    <property type="entry name" value="Rhomboid-like_sf"/>
</dbReference>
<dbReference type="PANTHER" id="PTHR43731">
    <property type="entry name" value="RHOMBOID PROTEASE"/>
    <property type="match status" value="1"/>
</dbReference>
<comment type="similarity">
    <text evidence="2">Belongs to the peptidase S54 family.</text>
</comment>
<keyword evidence="8" id="KW-1185">Reference proteome</keyword>
<evidence type="ECO:0000313" key="8">
    <source>
        <dbReference type="Proteomes" id="UP000631114"/>
    </source>
</evidence>
<comment type="caution">
    <text evidence="7">The sequence shown here is derived from an EMBL/GenBank/DDBJ whole genome shotgun (WGS) entry which is preliminary data.</text>
</comment>
<dbReference type="InterPro" id="IPR017853">
    <property type="entry name" value="GH"/>
</dbReference>
<evidence type="ECO:0000256" key="1">
    <source>
        <dbReference type="ARBA" id="ARBA00004141"/>
    </source>
</evidence>
<dbReference type="Gene3D" id="1.20.1540.10">
    <property type="entry name" value="Rhomboid-like"/>
    <property type="match status" value="1"/>
</dbReference>
<gene>
    <name evidence="7" type="ORF">IFM89_018246</name>
</gene>
<dbReference type="Gene3D" id="3.20.20.80">
    <property type="entry name" value="Glycosidases"/>
    <property type="match status" value="1"/>
</dbReference>
<feature type="domain" description="Peptidase S54 rhomboid" evidence="6">
    <location>
        <begin position="157"/>
        <end position="220"/>
    </location>
</feature>
<dbReference type="SUPFAM" id="SSF144091">
    <property type="entry name" value="Rhomboid-like"/>
    <property type="match status" value="1"/>
</dbReference>
<name>A0A835IAQ1_9MAGN</name>
<keyword evidence="5" id="KW-0472">Membrane</keyword>
<keyword evidence="3" id="KW-0812">Transmembrane</keyword>
<dbReference type="AlphaFoldDB" id="A0A835IAQ1"/>
<evidence type="ECO:0000259" key="6">
    <source>
        <dbReference type="Pfam" id="PF01694"/>
    </source>
</evidence>
<evidence type="ECO:0000313" key="7">
    <source>
        <dbReference type="EMBL" id="KAF9614371.1"/>
    </source>
</evidence>
<protein>
    <recommendedName>
        <fullName evidence="6">Peptidase S54 rhomboid domain-containing protein</fullName>
    </recommendedName>
</protein>
<dbReference type="PANTHER" id="PTHR43731:SF26">
    <property type="entry name" value="RHOMBOID-LIKE PROTEIN 10, CHLOROPLASTIC"/>
    <property type="match status" value="1"/>
</dbReference>
<dbReference type="GO" id="GO:0004252">
    <property type="term" value="F:serine-type endopeptidase activity"/>
    <property type="evidence" value="ECO:0007669"/>
    <property type="project" value="InterPro"/>
</dbReference>
<dbReference type="Proteomes" id="UP000631114">
    <property type="component" value="Unassembled WGS sequence"/>
</dbReference>
<sequence>MGRHLPDHLDKEPMDMGFGAIVMNRKKLEGASAVLGFLSRLAMRPLITLKVKYKKMQPNATWKGTEAERAIRNLYVIIASRRPESKMIPLFALISRVKKLDHRERSETGLRCRGASPEEIELIIVESSSIKRAYVAQLASHGKLVLWGAKINSLIDKGQVWRLATSFFLHANVGHLMVNCYSLNSVGPTMENIGGPRRFLLDVFSSAIATTRSSSYSDPVVSRVQVAQQVIGFAKHLQLVLQGPFLEWGSFSVALMSFDNYLKYVERKLRNNRGTWLVLRNFSKDRGWKTTKVCTGAKSEQQSKLAARKEVLLRATLLRPLMMLGKLPHTYGTTSWVQFFSNLPCQYASGSITNLEDAWKQWTTSITGAQIFLGLPAAPRATGSGFIPVNNLTSEVLPCYQRVKQVWRHRGDLFSEVLQPHRDLTSRTYMMRPCSRLKRPSKDHL</sequence>
<dbReference type="InterPro" id="IPR050925">
    <property type="entry name" value="Rhomboid_protease_S54"/>
</dbReference>
<comment type="subcellular location">
    <subcellularLocation>
        <location evidence="1">Membrane</location>
        <topology evidence="1">Multi-pass membrane protein</topology>
    </subcellularLocation>
</comment>
<evidence type="ECO:0000256" key="3">
    <source>
        <dbReference type="ARBA" id="ARBA00022692"/>
    </source>
</evidence>
<dbReference type="EMBL" id="JADFTS010000003">
    <property type="protein sequence ID" value="KAF9614371.1"/>
    <property type="molecule type" value="Genomic_DNA"/>
</dbReference>
<dbReference type="GO" id="GO:0031969">
    <property type="term" value="C:chloroplast membrane"/>
    <property type="evidence" value="ECO:0007669"/>
    <property type="project" value="TreeGrafter"/>
</dbReference>
<dbReference type="OrthoDB" id="418595at2759"/>
<proteinExistence type="inferred from homology"/>
<evidence type="ECO:0000256" key="5">
    <source>
        <dbReference type="ARBA" id="ARBA00023136"/>
    </source>
</evidence>
<accession>A0A835IAQ1</accession>
<evidence type="ECO:0000256" key="4">
    <source>
        <dbReference type="ARBA" id="ARBA00022989"/>
    </source>
</evidence>
<evidence type="ECO:0000256" key="2">
    <source>
        <dbReference type="ARBA" id="ARBA00009045"/>
    </source>
</evidence>